<keyword evidence="3" id="KW-1185">Reference proteome</keyword>
<evidence type="ECO:0000313" key="3">
    <source>
        <dbReference type="Proteomes" id="UP001054801"/>
    </source>
</evidence>
<sequence length="91" mass="10295">MTTWTVATARQNFTSLLEASRLSVQPIYRHHQLVAAVVDAATYQRLQQQHLQQPSLADTFRDLRQLIKAEDALPVIPRHTRANSFAEGLAD</sequence>
<dbReference type="InterPro" id="IPR036165">
    <property type="entry name" value="YefM-like_sf"/>
</dbReference>
<gene>
    <name evidence="2" type="ORF">L2Y54_15515</name>
</gene>
<accession>A0ABY3SVB8</accession>
<dbReference type="RefSeq" id="WP_236497350.1">
    <property type="nucleotide sequence ID" value="NZ_CP091244.1"/>
</dbReference>
<organism evidence="2 3">
    <name type="scientific">Thiothrix winogradskyi</name>
    <dbReference type="NCBI Taxonomy" id="96472"/>
    <lineage>
        <taxon>Bacteria</taxon>
        <taxon>Pseudomonadati</taxon>
        <taxon>Pseudomonadota</taxon>
        <taxon>Gammaproteobacteria</taxon>
        <taxon>Thiotrichales</taxon>
        <taxon>Thiotrichaceae</taxon>
        <taxon>Thiothrix</taxon>
    </lineage>
</organism>
<reference evidence="2" key="1">
    <citation type="journal article" date="2022" name="Microorganisms">
        <title>Two New Species of Filamentous Sulfur Bacteria of the Genus Thiothrix, Thiothrix winogradskyi sp. nov. and 'Candidatus Thiothrix sulfatifontis' sp. nov.</title>
        <authorList>
            <person name="Ravin N.V."/>
            <person name="Rossetti S."/>
            <person name="Beletsky A.V."/>
            <person name="Kadnikov V.V."/>
            <person name="Rudenko T.S."/>
            <person name="Smolyakov D.D."/>
            <person name="Moskvitina M.I."/>
            <person name="Gureeva M.V."/>
            <person name="Mardanov A.V."/>
            <person name="Grabovich M.Y."/>
        </authorList>
    </citation>
    <scope>NUCLEOTIDE SEQUENCE</scope>
    <source>
        <strain evidence="2">CT3</strain>
    </source>
</reference>
<dbReference type="Gene3D" id="3.40.1620.10">
    <property type="entry name" value="YefM-like domain"/>
    <property type="match status" value="1"/>
</dbReference>
<dbReference type="EMBL" id="CP091244">
    <property type="protein sequence ID" value="UJS23341.1"/>
    <property type="molecule type" value="Genomic_DNA"/>
</dbReference>
<protein>
    <recommendedName>
        <fullName evidence="4">Antitoxin</fullName>
    </recommendedName>
</protein>
<name>A0ABY3SVB8_9GAMM</name>
<proteinExistence type="inferred from homology"/>
<comment type="similarity">
    <text evidence="1">Belongs to the phD/YefM antitoxin family.</text>
</comment>
<evidence type="ECO:0000256" key="1">
    <source>
        <dbReference type="ARBA" id="ARBA00009981"/>
    </source>
</evidence>
<dbReference type="SUPFAM" id="SSF143120">
    <property type="entry name" value="YefM-like"/>
    <property type="match status" value="1"/>
</dbReference>
<evidence type="ECO:0008006" key="4">
    <source>
        <dbReference type="Google" id="ProtNLM"/>
    </source>
</evidence>
<dbReference type="Proteomes" id="UP001054801">
    <property type="component" value="Chromosome"/>
</dbReference>
<evidence type="ECO:0000313" key="2">
    <source>
        <dbReference type="EMBL" id="UJS23341.1"/>
    </source>
</evidence>